<organism evidence="5 6">
    <name type="scientific">Arabis nemorensis</name>
    <dbReference type="NCBI Taxonomy" id="586526"/>
    <lineage>
        <taxon>Eukaryota</taxon>
        <taxon>Viridiplantae</taxon>
        <taxon>Streptophyta</taxon>
        <taxon>Embryophyta</taxon>
        <taxon>Tracheophyta</taxon>
        <taxon>Spermatophyta</taxon>
        <taxon>Magnoliopsida</taxon>
        <taxon>eudicotyledons</taxon>
        <taxon>Gunneridae</taxon>
        <taxon>Pentapetalae</taxon>
        <taxon>rosids</taxon>
        <taxon>malvids</taxon>
        <taxon>Brassicales</taxon>
        <taxon>Brassicaceae</taxon>
        <taxon>Arabideae</taxon>
        <taxon>Arabis</taxon>
    </lineage>
</organism>
<evidence type="ECO:0000256" key="2">
    <source>
        <dbReference type="ARBA" id="ARBA00022801"/>
    </source>
</evidence>
<evidence type="ECO:0000313" key="6">
    <source>
        <dbReference type="Proteomes" id="UP000489600"/>
    </source>
</evidence>
<proteinExistence type="predicted"/>
<gene>
    <name evidence="5" type="ORF">ANE_LOCUS28087</name>
</gene>
<dbReference type="Proteomes" id="UP000489600">
    <property type="component" value="Unassembled WGS sequence"/>
</dbReference>
<protein>
    <recommendedName>
        <fullName evidence="4">Peptidase C19 ubiquitin carboxyl-terminal hydrolase domain-containing protein</fullName>
    </recommendedName>
</protein>
<comment type="caution">
    <text evidence="5">The sequence shown here is derived from an EMBL/GenBank/DDBJ whole genome shotgun (WGS) entry which is preliminary data.</text>
</comment>
<feature type="compositionally biased region" description="Basic and acidic residues" evidence="3">
    <location>
        <begin position="12"/>
        <end position="22"/>
    </location>
</feature>
<accession>A0A565CV79</accession>
<dbReference type="GO" id="GO:0004843">
    <property type="term" value="F:cysteine-type deubiquitinase activity"/>
    <property type="evidence" value="ECO:0007669"/>
    <property type="project" value="InterPro"/>
</dbReference>
<dbReference type="EMBL" id="CABITT030000008">
    <property type="protein sequence ID" value="VVB17643.1"/>
    <property type="molecule type" value="Genomic_DNA"/>
</dbReference>
<dbReference type="GO" id="GO:0016579">
    <property type="term" value="P:protein deubiquitination"/>
    <property type="evidence" value="ECO:0007669"/>
    <property type="project" value="InterPro"/>
</dbReference>
<evidence type="ECO:0000256" key="3">
    <source>
        <dbReference type="SAM" id="MobiDB-lite"/>
    </source>
</evidence>
<name>A0A565CV79_9BRAS</name>
<feature type="domain" description="Peptidase C19 ubiquitin carboxyl-terminal hydrolase" evidence="4">
    <location>
        <begin position="82"/>
        <end position="376"/>
    </location>
</feature>
<dbReference type="InterPro" id="IPR052398">
    <property type="entry name" value="Ubiquitin_hydrolase_53/54"/>
</dbReference>
<evidence type="ECO:0000313" key="5">
    <source>
        <dbReference type="EMBL" id="VVB17643.1"/>
    </source>
</evidence>
<evidence type="ECO:0000259" key="4">
    <source>
        <dbReference type="Pfam" id="PF00443"/>
    </source>
</evidence>
<evidence type="ECO:0000256" key="1">
    <source>
        <dbReference type="ARBA" id="ARBA00022786"/>
    </source>
</evidence>
<feature type="compositionally biased region" description="Polar residues" evidence="3">
    <location>
        <begin position="1"/>
        <end position="10"/>
    </location>
</feature>
<feature type="region of interest" description="Disordered" evidence="3">
    <location>
        <begin position="1"/>
        <end position="57"/>
    </location>
</feature>
<dbReference type="PANTHER" id="PTHR22975">
    <property type="entry name" value="UBIQUITIN SPECIFIC PROTEINASE"/>
    <property type="match status" value="1"/>
</dbReference>
<dbReference type="PANTHER" id="PTHR22975:SF23">
    <property type="entry name" value="F6D8.33-RELATED"/>
    <property type="match status" value="1"/>
</dbReference>
<dbReference type="InterPro" id="IPR001394">
    <property type="entry name" value="Peptidase_C19_UCH"/>
</dbReference>
<reference evidence="5" key="1">
    <citation type="submission" date="2019-07" db="EMBL/GenBank/DDBJ databases">
        <authorList>
            <person name="Dittberner H."/>
        </authorList>
    </citation>
    <scope>NUCLEOTIDE SEQUENCE [LARGE SCALE GENOMIC DNA]</scope>
</reference>
<sequence length="379" mass="42861">MRTKTSTSMSRPLDKIVEHEPEGTSPSQETVEEDTLASGRGGLEISSNTDNQEEASKVDRDMQNMLGEASLPEPLESAPGEAAAIYNSALDMTLKALLNIKVLKEDLKHNGQPFHEEQVPSALQNFFTAFVSEEIKNEGIYSVLLSDLLASLKEVNPMSSDADGVLVEILEFWQCWKNPERESLVTRLITYEENERMSCRKCRRDSNDPKTAYGIVIAAGSIREVMCAFGNMKFVDILKLIRKENKLVCDVKTGGCGETNFVHHSISKSPPIFTIVLEWKKSETEKEISETTKALEWEIDMSRLYEGVEPNTNYQLVSMVGCGEEEHICLAYVKNRWVNRWVNLRRESFEGEVVGDLKSVVKFCEERKIRPEILFYEAA</sequence>
<dbReference type="OrthoDB" id="205782at2759"/>
<dbReference type="Gene3D" id="3.90.70.10">
    <property type="entry name" value="Cysteine proteinases"/>
    <property type="match status" value="1"/>
</dbReference>
<keyword evidence="6" id="KW-1185">Reference proteome</keyword>
<dbReference type="Pfam" id="PF00443">
    <property type="entry name" value="UCH"/>
    <property type="match status" value="1"/>
</dbReference>
<keyword evidence="1" id="KW-0833">Ubl conjugation pathway</keyword>
<keyword evidence="2" id="KW-0378">Hydrolase</keyword>
<dbReference type="AlphaFoldDB" id="A0A565CV79"/>